<reference evidence="2 3" key="1">
    <citation type="journal article" date="2018" name="Nat. Ecol. Evol.">
        <title>Pezizomycetes genomes reveal the molecular basis of ectomycorrhizal truffle lifestyle.</title>
        <authorList>
            <person name="Murat C."/>
            <person name="Payen T."/>
            <person name="Noel B."/>
            <person name="Kuo A."/>
            <person name="Morin E."/>
            <person name="Chen J."/>
            <person name="Kohler A."/>
            <person name="Krizsan K."/>
            <person name="Balestrini R."/>
            <person name="Da Silva C."/>
            <person name="Montanini B."/>
            <person name="Hainaut M."/>
            <person name="Levati E."/>
            <person name="Barry K.W."/>
            <person name="Belfiori B."/>
            <person name="Cichocki N."/>
            <person name="Clum A."/>
            <person name="Dockter R.B."/>
            <person name="Fauchery L."/>
            <person name="Guy J."/>
            <person name="Iotti M."/>
            <person name="Le Tacon F."/>
            <person name="Lindquist E.A."/>
            <person name="Lipzen A."/>
            <person name="Malagnac F."/>
            <person name="Mello A."/>
            <person name="Molinier V."/>
            <person name="Miyauchi S."/>
            <person name="Poulain J."/>
            <person name="Riccioni C."/>
            <person name="Rubini A."/>
            <person name="Sitrit Y."/>
            <person name="Splivallo R."/>
            <person name="Traeger S."/>
            <person name="Wang M."/>
            <person name="Zifcakova L."/>
            <person name="Wipf D."/>
            <person name="Zambonelli A."/>
            <person name="Paolocci F."/>
            <person name="Nowrousian M."/>
            <person name="Ottonello S."/>
            <person name="Baldrian P."/>
            <person name="Spatafora J.W."/>
            <person name="Henrissat B."/>
            <person name="Nagy L.G."/>
            <person name="Aury J.M."/>
            <person name="Wincker P."/>
            <person name="Grigoriev I.V."/>
            <person name="Bonfante P."/>
            <person name="Martin F.M."/>
        </authorList>
    </citation>
    <scope>NUCLEOTIDE SEQUENCE [LARGE SCALE GENOMIC DNA]</scope>
    <source>
        <strain evidence="2 3">RN42</strain>
    </source>
</reference>
<evidence type="ECO:0000313" key="3">
    <source>
        <dbReference type="Proteomes" id="UP000275078"/>
    </source>
</evidence>
<feature type="chain" id="PRO_5017978926" evidence="1">
    <location>
        <begin position="21"/>
        <end position="184"/>
    </location>
</feature>
<proteinExistence type="predicted"/>
<dbReference type="Proteomes" id="UP000275078">
    <property type="component" value="Unassembled WGS sequence"/>
</dbReference>
<evidence type="ECO:0000313" key="2">
    <source>
        <dbReference type="EMBL" id="RPA83536.1"/>
    </source>
</evidence>
<feature type="signal peptide" evidence="1">
    <location>
        <begin position="1"/>
        <end position="20"/>
    </location>
</feature>
<dbReference type="OrthoDB" id="3814607at2759"/>
<keyword evidence="3" id="KW-1185">Reference proteome</keyword>
<organism evidence="2 3">
    <name type="scientific">Ascobolus immersus RN42</name>
    <dbReference type="NCBI Taxonomy" id="1160509"/>
    <lineage>
        <taxon>Eukaryota</taxon>
        <taxon>Fungi</taxon>
        <taxon>Dikarya</taxon>
        <taxon>Ascomycota</taxon>
        <taxon>Pezizomycotina</taxon>
        <taxon>Pezizomycetes</taxon>
        <taxon>Pezizales</taxon>
        <taxon>Ascobolaceae</taxon>
        <taxon>Ascobolus</taxon>
    </lineage>
</organism>
<protein>
    <submittedName>
        <fullName evidence="2">Uncharacterized protein</fullName>
    </submittedName>
</protein>
<name>A0A3N4IDB4_ASCIM</name>
<evidence type="ECO:0000256" key="1">
    <source>
        <dbReference type="SAM" id="SignalP"/>
    </source>
</evidence>
<keyword evidence="1" id="KW-0732">Signal</keyword>
<dbReference type="EMBL" id="ML119664">
    <property type="protein sequence ID" value="RPA83536.1"/>
    <property type="molecule type" value="Genomic_DNA"/>
</dbReference>
<gene>
    <name evidence="2" type="ORF">BJ508DRAFT_324563</name>
</gene>
<sequence length="184" mass="20866">MFTFKSIVLYGLVAASSVLAVPTAEVQSMDAYIPPTGAEVAEADPAPVLAERKLPNKCEAWIHIDQSNGLCGNRCTTKYNINLLDKPGRPMGKTFDWSKVGTWSATNPNDNRIVIPTTLGPQLWIDGYIPRGIYIRNDKWRNSFTLHYGAQHWNSRDCPNHRYKSPRISNGHRHEFDLWCEFDC</sequence>
<accession>A0A3N4IDB4</accession>
<dbReference type="AlphaFoldDB" id="A0A3N4IDB4"/>